<sequence>MPSANQSTAPSPHKSQRRTEAAISYQGRVERLLRGNMDSFTTPVRTSDFVLAPRVFNHSRRKRYISDSSEEEGEAEGSPLAQPLMDTLEPEPETQLLVRHPDECDGLSLSTTLEEEGDHGLGESPADKVNGKDVAQLDEAFLEDQKALDSIASSSEDEPGPPCFCSTPLQIVEEDSEDNGYEEFRRRLGIELTEPVPRRERKKVMRTIVYIAVYAVLNHCLTEKLFEDCEGCVIDAPGQRHHDCVTWTPIDINCKLRGLCADLCLESLLNTVIVVGYAMQCLCLTQEHLAQGVTLINAVQFSGDPDHVLKKMTKPEDACLQRYIDRL</sequence>
<evidence type="ECO:0000313" key="2">
    <source>
        <dbReference type="EMBL" id="KAG6924233.1"/>
    </source>
</evidence>
<feature type="non-terminal residue" evidence="2">
    <location>
        <position position="1"/>
    </location>
</feature>
<keyword evidence="3" id="KW-1185">Reference proteome</keyword>
<accession>A0A8T1S6N2</accession>
<name>A0A8T1S6N2_CHESE</name>
<protein>
    <submittedName>
        <fullName evidence="2">Uncharacterized protein</fullName>
    </submittedName>
</protein>
<reference evidence="2 3" key="1">
    <citation type="journal article" date="2020" name="G3 (Bethesda)">
        <title>Draft Genome of the Common Snapping Turtle, Chelydra serpentina, a Model for Phenotypic Plasticity in Reptiles.</title>
        <authorList>
            <person name="Das D."/>
            <person name="Singh S.K."/>
            <person name="Bierstedt J."/>
            <person name="Erickson A."/>
            <person name="Galli G.L.J."/>
            <person name="Crossley D.A. 2nd"/>
            <person name="Rhen T."/>
        </authorList>
    </citation>
    <scope>NUCLEOTIDE SEQUENCE [LARGE SCALE GENOMIC DNA]</scope>
    <source>
        <strain evidence="2">KW</strain>
    </source>
</reference>
<feature type="region of interest" description="Disordered" evidence="1">
    <location>
        <begin position="1"/>
        <end position="23"/>
    </location>
</feature>
<comment type="caution">
    <text evidence="2">The sequence shown here is derived from an EMBL/GenBank/DDBJ whole genome shotgun (WGS) entry which is preliminary data.</text>
</comment>
<feature type="region of interest" description="Disordered" evidence="1">
    <location>
        <begin position="60"/>
        <end position="85"/>
    </location>
</feature>
<dbReference type="Proteomes" id="UP000765507">
    <property type="component" value="Unassembled WGS sequence"/>
</dbReference>
<organism evidence="2 3">
    <name type="scientific">Chelydra serpentina</name>
    <name type="common">Snapping turtle</name>
    <name type="synonym">Testudo serpentina</name>
    <dbReference type="NCBI Taxonomy" id="8475"/>
    <lineage>
        <taxon>Eukaryota</taxon>
        <taxon>Metazoa</taxon>
        <taxon>Chordata</taxon>
        <taxon>Craniata</taxon>
        <taxon>Vertebrata</taxon>
        <taxon>Euteleostomi</taxon>
        <taxon>Archelosauria</taxon>
        <taxon>Testudinata</taxon>
        <taxon>Testudines</taxon>
        <taxon>Cryptodira</taxon>
        <taxon>Durocryptodira</taxon>
        <taxon>Americhelydia</taxon>
        <taxon>Chelydroidea</taxon>
        <taxon>Chelydridae</taxon>
        <taxon>Chelydra</taxon>
    </lineage>
</organism>
<evidence type="ECO:0000256" key="1">
    <source>
        <dbReference type="SAM" id="MobiDB-lite"/>
    </source>
</evidence>
<feature type="compositionally biased region" description="Polar residues" evidence="1">
    <location>
        <begin position="1"/>
        <end position="10"/>
    </location>
</feature>
<dbReference type="OrthoDB" id="9425412at2759"/>
<dbReference type="AlphaFoldDB" id="A0A8T1S6N2"/>
<proteinExistence type="predicted"/>
<evidence type="ECO:0000313" key="3">
    <source>
        <dbReference type="Proteomes" id="UP000765507"/>
    </source>
</evidence>
<dbReference type="EMBL" id="JAHGAV010000645">
    <property type="protein sequence ID" value="KAG6924233.1"/>
    <property type="molecule type" value="Genomic_DNA"/>
</dbReference>
<gene>
    <name evidence="2" type="ORF">G0U57_018017</name>
</gene>